<proteinExistence type="predicted"/>
<reference evidence="2 3" key="1">
    <citation type="submission" date="2020-03" db="EMBL/GenBank/DDBJ databases">
        <title>Vagococcus sp. nov., isolated from beetles.</title>
        <authorList>
            <person name="Hyun D.-W."/>
            <person name="Bae J.-W."/>
        </authorList>
    </citation>
    <scope>NUCLEOTIDE SEQUENCE [LARGE SCALE GENOMIC DNA]</scope>
    <source>
        <strain evidence="2 3">HDW17B</strain>
    </source>
</reference>
<dbReference type="Proteomes" id="UP000501747">
    <property type="component" value="Chromosome"/>
</dbReference>
<keyword evidence="1" id="KW-0812">Transmembrane</keyword>
<dbReference type="AlphaFoldDB" id="A0A6G8AUX4"/>
<dbReference type="EMBL" id="CP049887">
    <property type="protein sequence ID" value="QIL48769.1"/>
    <property type="molecule type" value="Genomic_DNA"/>
</dbReference>
<name>A0A6G8AUX4_9ENTE</name>
<evidence type="ECO:0000313" key="3">
    <source>
        <dbReference type="Proteomes" id="UP000501747"/>
    </source>
</evidence>
<dbReference type="RefSeq" id="WP_166034901.1">
    <property type="nucleotide sequence ID" value="NZ_CP049887.1"/>
</dbReference>
<accession>A0A6G8AUX4</accession>
<protein>
    <submittedName>
        <fullName evidence="2">DUF4811 domain-containing protein</fullName>
    </submittedName>
</protein>
<keyword evidence="1" id="KW-0472">Membrane</keyword>
<evidence type="ECO:0000313" key="2">
    <source>
        <dbReference type="EMBL" id="QIL48769.1"/>
    </source>
</evidence>
<dbReference type="KEGG" id="vhy:G7082_09755"/>
<feature type="transmembrane region" description="Helical" evidence="1">
    <location>
        <begin position="28"/>
        <end position="46"/>
    </location>
</feature>
<keyword evidence="1" id="KW-1133">Transmembrane helix</keyword>
<dbReference type="InterPro" id="IPR032083">
    <property type="entry name" value="DUF4811"/>
</dbReference>
<gene>
    <name evidence="2" type="ORF">G7082_09755</name>
</gene>
<sequence>MILLFLLVLSAFLLPVVNIFCKGKKRVFLTFLVGVIFSGSICLVVLNQYQHLGMKKVTTTKEVSLKSSSEEMPMDILFYQPLGNGKEKIYLYHTDKKEKELLKTGQEKVSNQVLTNQSQEKLVTKQTEWVYQSDFLKLFFSVEKEPTYLVQEENTFYLPKKWLELSVDETKKLGEELTKNEAKMKQEGQIWVGEELKKELTKNPKMTEKEQQEEMKKLSQDYKIKVVKEILEK</sequence>
<organism evidence="2 3">
    <name type="scientific">Vagococcus hydrophili</name>
    <dbReference type="NCBI Taxonomy" id="2714947"/>
    <lineage>
        <taxon>Bacteria</taxon>
        <taxon>Bacillati</taxon>
        <taxon>Bacillota</taxon>
        <taxon>Bacilli</taxon>
        <taxon>Lactobacillales</taxon>
        <taxon>Enterococcaceae</taxon>
        <taxon>Vagococcus</taxon>
    </lineage>
</organism>
<evidence type="ECO:0000256" key="1">
    <source>
        <dbReference type="SAM" id="Phobius"/>
    </source>
</evidence>
<keyword evidence="3" id="KW-1185">Reference proteome</keyword>
<dbReference type="Pfam" id="PF16069">
    <property type="entry name" value="DUF4811"/>
    <property type="match status" value="1"/>
</dbReference>